<evidence type="ECO:0000259" key="2">
    <source>
        <dbReference type="Pfam" id="PF14317"/>
    </source>
</evidence>
<keyword evidence="1" id="KW-1133">Transmembrane helix</keyword>
<protein>
    <submittedName>
        <fullName evidence="3">YcxB-like protein</fullName>
    </submittedName>
</protein>
<organism evidence="3 4">
    <name type="scientific">Chitinophaga niabensis</name>
    <dbReference type="NCBI Taxonomy" id="536979"/>
    <lineage>
        <taxon>Bacteria</taxon>
        <taxon>Pseudomonadati</taxon>
        <taxon>Bacteroidota</taxon>
        <taxon>Chitinophagia</taxon>
        <taxon>Chitinophagales</taxon>
        <taxon>Chitinophagaceae</taxon>
        <taxon>Chitinophaga</taxon>
    </lineage>
</organism>
<feature type="domain" description="YcxB-like C-terminal" evidence="2">
    <location>
        <begin position="93"/>
        <end position="153"/>
    </location>
</feature>
<dbReference type="InterPro" id="IPR025588">
    <property type="entry name" value="YcxB-like_C"/>
</dbReference>
<keyword evidence="1" id="KW-0472">Membrane</keyword>
<name>A0A1N6JD95_9BACT</name>
<gene>
    <name evidence="3" type="ORF">SAMN04488055_3890</name>
</gene>
<evidence type="ECO:0000256" key="1">
    <source>
        <dbReference type="SAM" id="Phobius"/>
    </source>
</evidence>
<dbReference type="Pfam" id="PF14317">
    <property type="entry name" value="YcxB"/>
    <property type="match status" value="1"/>
</dbReference>
<feature type="transmembrane region" description="Helical" evidence="1">
    <location>
        <begin position="29"/>
        <end position="48"/>
    </location>
</feature>
<evidence type="ECO:0000313" key="4">
    <source>
        <dbReference type="Proteomes" id="UP000185003"/>
    </source>
</evidence>
<keyword evidence="4" id="KW-1185">Reference proteome</keyword>
<proteinExistence type="predicted"/>
<dbReference type="Proteomes" id="UP000185003">
    <property type="component" value="Unassembled WGS sequence"/>
</dbReference>
<reference evidence="3 4" key="1">
    <citation type="submission" date="2016-11" db="EMBL/GenBank/DDBJ databases">
        <authorList>
            <person name="Jaros S."/>
            <person name="Januszkiewicz K."/>
            <person name="Wedrychowicz H."/>
        </authorList>
    </citation>
    <scope>NUCLEOTIDE SEQUENCE [LARGE SCALE GENOMIC DNA]</scope>
    <source>
        <strain evidence="3 4">DSM 24787</strain>
    </source>
</reference>
<dbReference type="AlphaFoldDB" id="A0A1N6JD95"/>
<accession>A0A1N6JD95</accession>
<feature type="transmembrane region" description="Helical" evidence="1">
    <location>
        <begin position="54"/>
        <end position="73"/>
    </location>
</feature>
<keyword evidence="1" id="KW-0812">Transmembrane</keyword>
<sequence length="166" mass="19461">MHFLQFTYNREEVINALRFHFLRRGEIKVFRNTLIILLVATVTGYLFHVVNFNALLGISAMMVILGWAFWYLLPVSTYNKAATFKDSIRLRYNEEGMAISTGPGERSLSWKNFSQIVETNSFFFLYRDKRSFFLIPTSAFESEDAKDNFSRLMQTLFSDYSRLNIS</sequence>
<dbReference type="EMBL" id="FSRA01000002">
    <property type="protein sequence ID" value="SIO42318.1"/>
    <property type="molecule type" value="Genomic_DNA"/>
</dbReference>
<evidence type="ECO:0000313" key="3">
    <source>
        <dbReference type="EMBL" id="SIO42318.1"/>
    </source>
</evidence>
<dbReference type="STRING" id="536979.SAMN04488055_3890"/>